<dbReference type="AlphaFoldDB" id="A0A8B0SNL4"/>
<evidence type="ECO:0000313" key="3">
    <source>
        <dbReference type="EMBL" id="MBO0612920.1"/>
    </source>
</evidence>
<dbReference type="GO" id="GO:0009134">
    <property type="term" value="P:nucleoside diphosphate catabolic process"/>
    <property type="evidence" value="ECO:0007669"/>
    <property type="project" value="TreeGrafter"/>
</dbReference>
<dbReference type="EMBL" id="CP072748">
    <property type="protein sequence ID" value="QTX11628.1"/>
    <property type="molecule type" value="Genomic_DNA"/>
</dbReference>
<dbReference type="InterPro" id="IPR000407">
    <property type="entry name" value="GDA1_CD39_NTPase"/>
</dbReference>
<evidence type="ECO:0000256" key="2">
    <source>
        <dbReference type="SAM" id="SignalP"/>
    </source>
</evidence>
<reference evidence="3 5" key="1">
    <citation type="submission" date="2021-03" db="EMBL/GenBank/DDBJ databases">
        <title>Draft genome and methylome analysis of Thiotrix fructosivoruns ATCC 49748.</title>
        <authorList>
            <person name="Fomenkov A."/>
            <person name="Grabovich M.Y."/>
            <person name="Roberts R.J."/>
        </authorList>
    </citation>
    <scope>NUCLEOTIDE SEQUENCE [LARGE SCALE GENOMIC DNA]</scope>
    <source>
        <strain evidence="3 5">ATCC 49748</strain>
    </source>
</reference>
<evidence type="ECO:0000256" key="1">
    <source>
        <dbReference type="ARBA" id="ARBA00022801"/>
    </source>
</evidence>
<dbReference type="EMBL" id="JAFMPM010000006">
    <property type="protein sequence ID" value="MBO0612920.1"/>
    <property type="molecule type" value="Genomic_DNA"/>
</dbReference>
<dbReference type="Gene3D" id="3.30.420.40">
    <property type="match status" value="1"/>
</dbReference>
<protein>
    <submittedName>
        <fullName evidence="4">Uncharacterized protein</fullName>
    </submittedName>
</protein>
<evidence type="ECO:0000313" key="5">
    <source>
        <dbReference type="Proteomes" id="UP000664466"/>
    </source>
</evidence>
<keyword evidence="1" id="KW-0378">Hydrolase</keyword>
<feature type="signal peptide" evidence="2">
    <location>
        <begin position="1"/>
        <end position="23"/>
    </location>
</feature>
<dbReference type="GO" id="GO:0016020">
    <property type="term" value="C:membrane"/>
    <property type="evidence" value="ECO:0007669"/>
    <property type="project" value="TreeGrafter"/>
</dbReference>
<keyword evidence="5" id="KW-1185">Reference proteome</keyword>
<accession>A0A8B0SNL4</accession>
<dbReference type="Pfam" id="PF01150">
    <property type="entry name" value="GDA1_CD39"/>
    <property type="match status" value="1"/>
</dbReference>
<dbReference type="Gene3D" id="3.30.420.150">
    <property type="entry name" value="Exopolyphosphatase. Domain 2"/>
    <property type="match status" value="1"/>
</dbReference>
<dbReference type="PANTHER" id="PTHR11782">
    <property type="entry name" value="ADENOSINE/GUANOSINE DIPHOSPHATASE"/>
    <property type="match status" value="1"/>
</dbReference>
<reference evidence="4" key="2">
    <citation type="submission" date="2021-04" db="EMBL/GenBank/DDBJ databases">
        <title>Complete Genome and methylome analysis of Thiothrix fructosivorans ATCC 49748.</title>
        <authorList>
            <person name="Fomenkov A."/>
            <person name="Sun L."/>
            <person name="Vincze T."/>
            <person name="Grabovich M.Y."/>
            <person name="Roberts R.J."/>
        </authorList>
    </citation>
    <scope>NUCLEOTIDE SEQUENCE</scope>
    <source>
        <strain evidence="4">ATCC 49748</strain>
    </source>
</reference>
<name>A0A8B0SNL4_9GAMM</name>
<keyword evidence="2" id="KW-0732">Signal</keyword>
<sequence>MRITAKALFIGLFIVLLHGCATMEQTTTKSDGTPSQTTQTDCHIVYDAGSSGTRLYIYQQQGETWVEHAGPKVSALADPVRSIRGKSPRDLDAVTTEVVAALDSIQQDGPLKDGKPKWQAFDWSEQCRPVSANVFATAGMRIAEQENRAVSATLWSNLKQKLQAKVGNNVAVNARTLTGFEEGLYAWLAARSEQKDNQFGIVEMGGASTQIAFPCTQCNAADEAVKTVQVDGKPLQMYSYSFLGLGQDEAPKSLGMASACAYGVKTIMPTWQESMCAQSMRLTDKLGIRNPYNFAGNQRGAHEQVPSRLADAGKWYLTGAFNYMDDKNIDTCCGGTDKCFEEQTSCFRAVYLKEYLRNLDVPADSAKMDVSWTRGAVQCTADDCLQQAKPPACDWTNKGCLQ</sequence>
<organism evidence="4">
    <name type="scientific">Thiothrix fructosivorans</name>
    <dbReference type="NCBI Taxonomy" id="111770"/>
    <lineage>
        <taxon>Bacteria</taxon>
        <taxon>Pseudomonadati</taxon>
        <taxon>Pseudomonadota</taxon>
        <taxon>Gammaproteobacteria</taxon>
        <taxon>Thiotrichales</taxon>
        <taxon>Thiotrichaceae</taxon>
        <taxon>Thiothrix</taxon>
    </lineage>
</organism>
<evidence type="ECO:0000313" key="4">
    <source>
        <dbReference type="EMBL" id="QTX11628.1"/>
    </source>
</evidence>
<proteinExistence type="predicted"/>
<dbReference type="Proteomes" id="UP000664466">
    <property type="component" value="Unassembled WGS sequence"/>
</dbReference>
<feature type="chain" id="PRO_5032626943" evidence="2">
    <location>
        <begin position="24"/>
        <end position="402"/>
    </location>
</feature>
<gene>
    <name evidence="4" type="ORF">J1836_004560</name>
    <name evidence="3" type="ORF">J1836_08270</name>
</gene>
<dbReference type="GO" id="GO:0017110">
    <property type="term" value="F:nucleoside diphosphate phosphatase activity"/>
    <property type="evidence" value="ECO:0007669"/>
    <property type="project" value="TreeGrafter"/>
</dbReference>
<dbReference type="RefSeq" id="WP_207250664.1">
    <property type="nucleotide sequence ID" value="NZ_JAFMPM010000006.1"/>
</dbReference>
<dbReference type="PANTHER" id="PTHR11782:SF83">
    <property type="entry name" value="GUANOSINE-DIPHOSPHATASE"/>
    <property type="match status" value="1"/>
</dbReference>